<dbReference type="InterPro" id="IPR000719">
    <property type="entry name" value="Prot_kinase_dom"/>
</dbReference>
<evidence type="ECO:0000256" key="3">
    <source>
        <dbReference type="ARBA" id="ARBA00022679"/>
    </source>
</evidence>
<evidence type="ECO:0000256" key="1">
    <source>
        <dbReference type="ARBA" id="ARBA00006485"/>
    </source>
</evidence>
<dbReference type="OrthoDB" id="2158884at2759"/>
<dbReference type="PROSITE" id="PS00108">
    <property type="entry name" value="PROTEIN_KINASE_ST"/>
    <property type="match status" value="1"/>
</dbReference>
<gene>
    <name evidence="9" type="ORF">BN860_11540g</name>
</gene>
<keyword evidence="4" id="KW-0547">Nucleotide-binding</keyword>
<name>A0A8J2T5Y2_ZYGB2</name>
<dbReference type="EMBL" id="HG316456">
    <property type="protein sequence ID" value="CDF89201.1"/>
    <property type="molecule type" value="Genomic_DNA"/>
</dbReference>
<keyword evidence="10" id="KW-1185">Reference proteome</keyword>
<evidence type="ECO:0000256" key="7">
    <source>
        <dbReference type="SAM" id="MobiDB-lite"/>
    </source>
</evidence>
<dbReference type="FunFam" id="1.10.510.10:FF:000624">
    <property type="entry name" value="Mitogen-activated protein kinase"/>
    <property type="match status" value="1"/>
</dbReference>
<reference evidence="10" key="1">
    <citation type="journal article" date="2013" name="Genome Announc.">
        <title>Genome sequence of the food spoilage yeast Zygosaccharomyces bailii CLIB 213(T).</title>
        <authorList>
            <person name="Galeote V."/>
            <person name="Bigey F."/>
            <person name="Devillers H."/>
            <person name="Neuveglise C."/>
            <person name="Dequin S."/>
        </authorList>
    </citation>
    <scope>NUCLEOTIDE SEQUENCE [LARGE SCALE GENOMIC DNA]</scope>
    <source>
        <strain evidence="10">CLIB 213 / ATCC 58445 / CBS 680 / CCRC 21525 / NBRC 1098 / NCYC 1416 / NRRL Y-2227</strain>
    </source>
</reference>
<keyword evidence="5" id="KW-0418">Kinase</keyword>
<keyword evidence="3" id="KW-0808">Transferase</keyword>
<dbReference type="Pfam" id="PF00069">
    <property type="entry name" value="Pkinase"/>
    <property type="match status" value="1"/>
</dbReference>
<feature type="region of interest" description="Disordered" evidence="7">
    <location>
        <begin position="664"/>
        <end position="780"/>
    </location>
</feature>
<feature type="compositionally biased region" description="Low complexity" evidence="7">
    <location>
        <begin position="420"/>
        <end position="437"/>
    </location>
</feature>
<dbReference type="InterPro" id="IPR008271">
    <property type="entry name" value="Ser/Thr_kinase_AS"/>
</dbReference>
<evidence type="ECO:0000256" key="5">
    <source>
        <dbReference type="ARBA" id="ARBA00022777"/>
    </source>
</evidence>
<dbReference type="SUPFAM" id="SSF56112">
    <property type="entry name" value="Protein kinase-like (PK-like)"/>
    <property type="match status" value="1"/>
</dbReference>
<dbReference type="GO" id="GO:0004674">
    <property type="term" value="F:protein serine/threonine kinase activity"/>
    <property type="evidence" value="ECO:0007669"/>
    <property type="project" value="UniProtKB-KW"/>
</dbReference>
<dbReference type="InterPro" id="IPR050117">
    <property type="entry name" value="MAPK"/>
</dbReference>
<evidence type="ECO:0000313" key="9">
    <source>
        <dbReference type="EMBL" id="CDF89201.1"/>
    </source>
</evidence>
<feature type="compositionally biased region" description="Low complexity" evidence="7">
    <location>
        <begin position="669"/>
        <end position="679"/>
    </location>
</feature>
<dbReference type="SMART" id="SM00220">
    <property type="entry name" value="S_TKc"/>
    <property type="match status" value="1"/>
</dbReference>
<dbReference type="Proteomes" id="UP000019375">
    <property type="component" value="Unassembled WGS sequence"/>
</dbReference>
<dbReference type="GO" id="GO:0005524">
    <property type="term" value="F:ATP binding"/>
    <property type="evidence" value="ECO:0007669"/>
    <property type="project" value="UniProtKB-KW"/>
</dbReference>
<dbReference type="PROSITE" id="PS50011">
    <property type="entry name" value="PROTEIN_KINASE_DOM"/>
    <property type="match status" value="1"/>
</dbReference>
<accession>A0A8J2T5Y2</accession>
<dbReference type="CDD" id="cd07830">
    <property type="entry name" value="STKc_MAK_like"/>
    <property type="match status" value="1"/>
</dbReference>
<proteinExistence type="inferred from homology"/>
<feature type="region of interest" description="Disordered" evidence="7">
    <location>
        <begin position="418"/>
        <end position="444"/>
    </location>
</feature>
<evidence type="ECO:0000256" key="4">
    <source>
        <dbReference type="ARBA" id="ARBA00022741"/>
    </source>
</evidence>
<evidence type="ECO:0000256" key="2">
    <source>
        <dbReference type="ARBA" id="ARBA00022527"/>
    </source>
</evidence>
<evidence type="ECO:0000256" key="6">
    <source>
        <dbReference type="ARBA" id="ARBA00022840"/>
    </source>
</evidence>
<feature type="domain" description="Protein kinase" evidence="8">
    <location>
        <begin position="34"/>
        <end position="382"/>
    </location>
</feature>
<dbReference type="Gene3D" id="3.30.200.20">
    <property type="entry name" value="Phosphorylase Kinase, domain 1"/>
    <property type="match status" value="1"/>
</dbReference>
<evidence type="ECO:0000259" key="8">
    <source>
        <dbReference type="PROSITE" id="PS50011"/>
    </source>
</evidence>
<comment type="similarity">
    <text evidence="1">Belongs to the protein kinase superfamily. CMGC Ser/Thr protein kinase family. CDC2/CDKX subfamily.</text>
</comment>
<dbReference type="PANTHER" id="PTHR24055">
    <property type="entry name" value="MITOGEN-ACTIVATED PROTEIN KINASE"/>
    <property type="match status" value="1"/>
</dbReference>
<organism evidence="9 10">
    <name type="scientific">Zygosaccharomyces bailii (strain CLIB 213 / ATCC 58445 / CBS 680 / BCRC 21525 / NBRC 1098 / NCYC 1416 / NRRL Y-2227)</name>
    <dbReference type="NCBI Taxonomy" id="1333698"/>
    <lineage>
        <taxon>Eukaryota</taxon>
        <taxon>Fungi</taxon>
        <taxon>Dikarya</taxon>
        <taxon>Ascomycota</taxon>
        <taxon>Saccharomycotina</taxon>
        <taxon>Saccharomycetes</taxon>
        <taxon>Saccharomycetales</taxon>
        <taxon>Saccharomycetaceae</taxon>
        <taxon>Zygosaccharomyces</taxon>
    </lineage>
</organism>
<keyword evidence="2" id="KW-0723">Serine/threonine-protein kinase</keyword>
<keyword evidence="6" id="KW-0067">ATP-binding</keyword>
<dbReference type="AlphaFoldDB" id="A0A8J2T5Y2"/>
<feature type="region of interest" description="Disordered" evidence="7">
    <location>
        <begin position="1"/>
        <end position="23"/>
    </location>
</feature>
<sequence length="780" mass="87944">MLHKKCNKDQTTSTPPDVDNPPLHIPLKSLEERYQVVEELGNGSFGSVALAKAQFDVTTIQNDGGKQHLIRDTLMNQAGSEHDNYNGKQQGIVAIKTMMTKLPALHDYTRVREVKFILSIPANKHLIQIFEMFVDTRAYQLHIVMECMEQNLYQMMRHRRRRVFSIPSLKSILAQILAGIRHIHEQDFFHRDVKPENILISPSTRYFDNEWLSQGHYTDNYVVKLADFGLARHTSNKNPYTAYVSTRWYRSPEILLRSGYYSKPLDVWAFGCVAVEVTIFKPLFPGSNEMDQIWKILEVLGTPHNTKESERTGYESHGGNWEDAKHLAQRLNMKFPYVEGTGLNNLISSSQLQPLTDVIKSCLKWDPNQRVTAQELCMMPFFRGTIAAQECLEASNRKAAIERAAVAAATRVARHYTVDSNSGSSNNSGVCGSSGSSKHGKRTNTEQASIFAGIKSHARAGSTLADKSGYHTRQLIFHSEGFMTVKQQKQRELLPRQDDDDIIVNEQVHEVEDECADDDEISPFRNTLGDYLTDDVAANTPEELVDSDSTISDDGENQDEMDLSHEIAQNIAFCEIPAASQQPFEDSQFVPDGNDYSEGSCHQTGSSVKKLSDEIEAFNRQDPDLYSQYYSTNTMPTAMTTHVTGKSHSHTPFAETLNYVHYDPTHQATTPSSSTGDDTSITHEASTNNNDSKKHQTHSSLQPVNRLLDNMSIDDSFNNNNANNNNNNNNNSNSNSDNINLIPRSFMLPPPNGFEDPIHRQPQPQQQQQHFNHHFGNVTF</sequence>
<dbReference type="Gene3D" id="1.10.510.10">
    <property type="entry name" value="Transferase(Phosphotransferase) domain 1"/>
    <property type="match status" value="1"/>
</dbReference>
<feature type="compositionally biased region" description="Low complexity" evidence="7">
    <location>
        <begin position="718"/>
        <end position="740"/>
    </location>
</feature>
<protein>
    <submittedName>
        <fullName evidence="9">ZYBA0S03-11540g1_1</fullName>
    </submittedName>
</protein>
<evidence type="ECO:0000313" key="10">
    <source>
        <dbReference type="Proteomes" id="UP000019375"/>
    </source>
</evidence>
<dbReference type="InterPro" id="IPR011009">
    <property type="entry name" value="Kinase-like_dom_sf"/>
</dbReference>